<dbReference type="InterPro" id="IPR010982">
    <property type="entry name" value="Lambda_DNA-bd_dom_sf"/>
</dbReference>
<dbReference type="Pfam" id="PF01381">
    <property type="entry name" value="HTH_3"/>
    <property type="match status" value="1"/>
</dbReference>
<evidence type="ECO:0000256" key="1">
    <source>
        <dbReference type="ARBA" id="ARBA00023125"/>
    </source>
</evidence>
<dbReference type="Gene3D" id="1.10.260.40">
    <property type="entry name" value="lambda repressor-like DNA-binding domains"/>
    <property type="match status" value="1"/>
</dbReference>
<protein>
    <submittedName>
        <fullName evidence="4">Putative transcriptional regulator</fullName>
    </submittedName>
</protein>
<dbReference type="CDD" id="cd00093">
    <property type="entry name" value="HTH_XRE"/>
    <property type="match status" value="1"/>
</dbReference>
<dbReference type="PROSITE" id="PS50943">
    <property type="entry name" value="HTH_CROC1"/>
    <property type="match status" value="1"/>
</dbReference>
<keyword evidence="1" id="KW-0238">DNA-binding</keyword>
<dbReference type="EMBL" id="VLKI01000002">
    <property type="protein sequence ID" value="TWH89906.1"/>
    <property type="molecule type" value="Genomic_DNA"/>
</dbReference>
<organism evidence="4 5">
    <name type="scientific">Cytobacillus oceanisediminis</name>
    <dbReference type="NCBI Taxonomy" id="665099"/>
    <lineage>
        <taxon>Bacteria</taxon>
        <taxon>Bacillati</taxon>
        <taxon>Bacillota</taxon>
        <taxon>Bacilli</taxon>
        <taxon>Bacillales</taxon>
        <taxon>Bacillaceae</taxon>
        <taxon>Cytobacillus</taxon>
    </lineage>
</organism>
<dbReference type="InterPro" id="IPR001387">
    <property type="entry name" value="Cro/C1-type_HTH"/>
</dbReference>
<feature type="domain" description="HTH cro/C1-type" evidence="3">
    <location>
        <begin position="27"/>
        <end position="81"/>
    </location>
</feature>
<dbReference type="AlphaFoldDB" id="A0A562K3H7"/>
<name>A0A562K3H7_9BACI</name>
<feature type="compositionally biased region" description="Polar residues" evidence="2">
    <location>
        <begin position="1"/>
        <end position="19"/>
    </location>
</feature>
<dbReference type="PANTHER" id="PTHR46558">
    <property type="entry name" value="TRACRIPTIONAL REGULATORY PROTEIN-RELATED-RELATED"/>
    <property type="match status" value="1"/>
</dbReference>
<evidence type="ECO:0000313" key="4">
    <source>
        <dbReference type="EMBL" id="TWH89906.1"/>
    </source>
</evidence>
<comment type="caution">
    <text evidence="4">The sequence shown here is derived from an EMBL/GenBank/DDBJ whole genome shotgun (WGS) entry which is preliminary data.</text>
</comment>
<accession>A0A562K3H7</accession>
<dbReference type="Proteomes" id="UP000318667">
    <property type="component" value="Unassembled WGS sequence"/>
</dbReference>
<dbReference type="SUPFAM" id="SSF47413">
    <property type="entry name" value="lambda repressor-like DNA-binding domains"/>
    <property type="match status" value="1"/>
</dbReference>
<keyword evidence="5" id="KW-1185">Reference proteome</keyword>
<dbReference type="PANTHER" id="PTHR46558:SF4">
    <property type="entry name" value="DNA-BIDING PHAGE PROTEIN"/>
    <property type="match status" value="1"/>
</dbReference>
<proteinExistence type="predicted"/>
<feature type="region of interest" description="Disordered" evidence="2">
    <location>
        <begin position="1"/>
        <end position="23"/>
    </location>
</feature>
<dbReference type="SMART" id="SM00530">
    <property type="entry name" value="HTH_XRE"/>
    <property type="match status" value="1"/>
</dbReference>
<evidence type="ECO:0000259" key="3">
    <source>
        <dbReference type="PROSITE" id="PS50943"/>
    </source>
</evidence>
<gene>
    <name evidence="4" type="ORF">IQ19_01161</name>
</gene>
<evidence type="ECO:0000313" key="5">
    <source>
        <dbReference type="Proteomes" id="UP000318667"/>
    </source>
</evidence>
<reference evidence="4 5" key="1">
    <citation type="journal article" date="2015" name="Stand. Genomic Sci.">
        <title>Genomic Encyclopedia of Bacterial and Archaeal Type Strains, Phase III: the genomes of soil and plant-associated and newly described type strains.</title>
        <authorList>
            <person name="Whitman W.B."/>
            <person name="Woyke T."/>
            <person name="Klenk H.P."/>
            <person name="Zhou Y."/>
            <person name="Lilburn T.G."/>
            <person name="Beck B.J."/>
            <person name="De Vos P."/>
            <person name="Vandamme P."/>
            <person name="Eisen J.A."/>
            <person name="Garrity G."/>
            <person name="Hugenholtz P."/>
            <person name="Kyrpides N.C."/>
        </authorList>
    </citation>
    <scope>NUCLEOTIDE SEQUENCE [LARGE SCALE GENOMIC DNA]</scope>
    <source>
        <strain evidence="4 5">CGMCC 1.10115</strain>
    </source>
</reference>
<sequence>MIGHPRSQNDTINTVSAQKGDSMKNKIKEMRKKLGITQEMLANECSVVRQTINCIENDKYDPTLELAFKISKTLNVKVDELFIYE</sequence>
<dbReference type="GO" id="GO:0003677">
    <property type="term" value="F:DNA binding"/>
    <property type="evidence" value="ECO:0007669"/>
    <property type="project" value="UniProtKB-KW"/>
</dbReference>
<evidence type="ECO:0000256" key="2">
    <source>
        <dbReference type="SAM" id="MobiDB-lite"/>
    </source>
</evidence>